<dbReference type="InterPro" id="IPR006464">
    <property type="entry name" value="AcTrfase_RimI/Ard1"/>
</dbReference>
<keyword evidence="4 5" id="KW-0012">Acyltransferase</keyword>
<dbReference type="NCBIfam" id="TIGR01575">
    <property type="entry name" value="rimI"/>
    <property type="match status" value="1"/>
</dbReference>
<comment type="similarity">
    <text evidence="1 5">Belongs to the acetyltransferase family. RimI subfamily.</text>
</comment>
<dbReference type="Proteomes" id="UP001204445">
    <property type="component" value="Unassembled WGS sequence"/>
</dbReference>
<feature type="active site" description="Proton acceptor" evidence="5">
    <location>
        <position position="110"/>
    </location>
</feature>
<comment type="caution">
    <text evidence="5">Lacks conserved residue(s) required for the propagation of feature annotation.</text>
</comment>
<feature type="binding site" evidence="5">
    <location>
        <position position="115"/>
    </location>
    <ligand>
        <name>acetyl-CoA</name>
        <dbReference type="ChEBI" id="CHEBI:57288"/>
    </ligand>
</feature>
<comment type="subcellular location">
    <subcellularLocation>
        <location evidence="5">Cytoplasm</location>
    </subcellularLocation>
</comment>
<dbReference type="GO" id="GO:0008999">
    <property type="term" value="F:protein-N-terminal-alanine acetyltransferase activity"/>
    <property type="evidence" value="ECO:0007669"/>
    <property type="project" value="UniProtKB-UniRule"/>
</dbReference>
<dbReference type="GO" id="GO:0005737">
    <property type="term" value="C:cytoplasm"/>
    <property type="evidence" value="ECO:0007669"/>
    <property type="project" value="UniProtKB-SubCell"/>
</dbReference>
<evidence type="ECO:0000256" key="2">
    <source>
        <dbReference type="ARBA" id="ARBA00022490"/>
    </source>
</evidence>
<dbReference type="PROSITE" id="PS51186">
    <property type="entry name" value="GNAT"/>
    <property type="match status" value="1"/>
</dbReference>
<evidence type="ECO:0000313" key="8">
    <source>
        <dbReference type="Proteomes" id="UP001204445"/>
    </source>
</evidence>
<dbReference type="InterPro" id="IPR050680">
    <property type="entry name" value="YpeA/RimI_acetyltransf"/>
</dbReference>
<evidence type="ECO:0000259" key="6">
    <source>
        <dbReference type="PROSITE" id="PS51186"/>
    </source>
</evidence>
<comment type="caution">
    <text evidence="7">The sequence shown here is derived from an EMBL/GenBank/DDBJ whole genome shotgun (WGS) entry which is preliminary data.</text>
</comment>
<dbReference type="EMBL" id="JANUCT010000013">
    <property type="protein sequence ID" value="MCS3903907.1"/>
    <property type="molecule type" value="Genomic_DNA"/>
</dbReference>
<evidence type="ECO:0000256" key="3">
    <source>
        <dbReference type="ARBA" id="ARBA00022679"/>
    </source>
</evidence>
<dbReference type="RefSeq" id="WP_259055882.1">
    <property type="nucleotide sequence ID" value="NZ_JANUCT010000013.1"/>
</dbReference>
<dbReference type="InterPro" id="IPR043690">
    <property type="entry name" value="RimI"/>
</dbReference>
<keyword evidence="2 5" id="KW-0963">Cytoplasm</keyword>
<comment type="catalytic activity">
    <reaction evidence="5">
        <text>N-terminal L-alanyl-[ribosomal protein bS18] + acetyl-CoA = N-terminal N(alpha)-acetyl-L-alanyl-[ribosomal protein bS18] + CoA + H(+)</text>
        <dbReference type="Rhea" id="RHEA:43756"/>
        <dbReference type="Rhea" id="RHEA-COMP:10676"/>
        <dbReference type="Rhea" id="RHEA-COMP:10677"/>
        <dbReference type="ChEBI" id="CHEBI:15378"/>
        <dbReference type="ChEBI" id="CHEBI:57287"/>
        <dbReference type="ChEBI" id="CHEBI:57288"/>
        <dbReference type="ChEBI" id="CHEBI:64718"/>
        <dbReference type="ChEBI" id="CHEBI:83683"/>
        <dbReference type="EC" id="2.3.1.266"/>
    </reaction>
</comment>
<proteinExistence type="inferred from homology"/>
<dbReference type="AlphaFoldDB" id="A0AAE3HMP0"/>
<feature type="domain" description="N-acetyltransferase" evidence="6">
    <location>
        <begin position="9"/>
        <end position="154"/>
    </location>
</feature>
<feature type="active site" description="Proton donor" evidence="5">
    <location>
        <position position="122"/>
    </location>
</feature>
<dbReference type="Pfam" id="PF00583">
    <property type="entry name" value="Acetyltransf_1"/>
    <property type="match status" value="1"/>
</dbReference>
<dbReference type="InterPro" id="IPR016181">
    <property type="entry name" value="Acyl_CoA_acyltransferase"/>
</dbReference>
<sequence length="159" mass="17686">MSAVLKPEPQFRPMRETDVEVVLAIENSAYDYPWTPGIFHDCLRVGYSCWIMGQQNPVDGYGIMTIGAGECHILNVCISPALQNRGLGRFMLEHLLGLASEYRADTAFLEVRPTNKSAIHLYDSMGFNQVGIRRDYYPAASGREDALILAKTLATGDWG</sequence>
<comment type="function">
    <text evidence="5">Acetylates the N-terminal alanine of ribosomal protein bS18.</text>
</comment>
<organism evidence="7 8">
    <name type="scientific">Methylohalomonas lacus</name>
    <dbReference type="NCBI Taxonomy" id="398773"/>
    <lineage>
        <taxon>Bacteria</taxon>
        <taxon>Pseudomonadati</taxon>
        <taxon>Pseudomonadota</taxon>
        <taxon>Gammaproteobacteria</taxon>
        <taxon>Methylohalomonadales</taxon>
        <taxon>Methylohalomonadaceae</taxon>
        <taxon>Methylohalomonas</taxon>
    </lineage>
</organism>
<accession>A0AAE3HMP0</accession>
<gene>
    <name evidence="5" type="primary">rimI</name>
    <name evidence="7" type="ORF">J2T55_001939</name>
</gene>
<keyword evidence="3 5" id="KW-0808">Transferase</keyword>
<evidence type="ECO:0000313" key="7">
    <source>
        <dbReference type="EMBL" id="MCS3903907.1"/>
    </source>
</evidence>
<evidence type="ECO:0000256" key="4">
    <source>
        <dbReference type="ARBA" id="ARBA00023315"/>
    </source>
</evidence>
<evidence type="ECO:0000256" key="5">
    <source>
        <dbReference type="HAMAP-Rule" id="MF_02210"/>
    </source>
</evidence>
<evidence type="ECO:0000256" key="1">
    <source>
        <dbReference type="ARBA" id="ARBA00005395"/>
    </source>
</evidence>
<dbReference type="CDD" id="cd04301">
    <property type="entry name" value="NAT_SF"/>
    <property type="match status" value="1"/>
</dbReference>
<dbReference type="HAMAP" id="MF_02210">
    <property type="entry name" value="RimI"/>
    <property type="match status" value="1"/>
</dbReference>
<dbReference type="SUPFAM" id="SSF55729">
    <property type="entry name" value="Acyl-CoA N-acyltransferases (Nat)"/>
    <property type="match status" value="1"/>
</dbReference>
<reference evidence="7" key="1">
    <citation type="submission" date="2022-08" db="EMBL/GenBank/DDBJ databases">
        <title>Genomic Encyclopedia of Type Strains, Phase III (KMG-III): the genomes of soil and plant-associated and newly described type strains.</title>
        <authorList>
            <person name="Whitman W."/>
        </authorList>
    </citation>
    <scope>NUCLEOTIDE SEQUENCE</scope>
    <source>
        <strain evidence="7">HMT 1</strain>
    </source>
</reference>
<keyword evidence="8" id="KW-1185">Reference proteome</keyword>
<dbReference type="InterPro" id="IPR000182">
    <property type="entry name" value="GNAT_dom"/>
</dbReference>
<name>A0AAE3HMP0_9GAMM</name>
<dbReference type="Gene3D" id="3.40.630.30">
    <property type="match status" value="1"/>
</dbReference>
<dbReference type="EC" id="2.3.1.266" evidence="5"/>
<dbReference type="PANTHER" id="PTHR43420">
    <property type="entry name" value="ACETYLTRANSFERASE"/>
    <property type="match status" value="1"/>
</dbReference>
<protein>
    <recommendedName>
        <fullName evidence="5">[Ribosomal protein bS18]-alanine N-acetyltransferase</fullName>
        <ecNumber evidence="5">2.3.1.266</ecNumber>
    </recommendedName>
</protein>